<keyword evidence="4" id="KW-1185">Reference proteome</keyword>
<reference evidence="3" key="1">
    <citation type="submission" date="2020-01" db="EMBL/GenBank/DDBJ databases">
        <authorList>
            <person name="Seo Y.L."/>
        </authorList>
    </citation>
    <scope>NUCLEOTIDE SEQUENCE</scope>
    <source>
        <strain evidence="3">R11</strain>
    </source>
</reference>
<dbReference type="Gene3D" id="2.60.40.1180">
    <property type="entry name" value="Golgi alpha-mannosidase II"/>
    <property type="match status" value="1"/>
</dbReference>
<evidence type="ECO:0000313" key="3">
    <source>
        <dbReference type="EMBL" id="NCD72439.1"/>
    </source>
</evidence>
<name>A0A965ZJQ7_9SPHI</name>
<protein>
    <submittedName>
        <fullName evidence="3">Xylanase</fullName>
    </submittedName>
</protein>
<keyword evidence="3" id="KW-0326">Glycosidase</keyword>
<keyword evidence="3" id="KW-0624">Polysaccharide degradation</keyword>
<reference evidence="3" key="2">
    <citation type="submission" date="2020-10" db="EMBL/GenBank/DDBJ databases">
        <title>Mucilaginibacter sp. nov., isolated from soil.</title>
        <authorList>
            <person name="Jeon C.O."/>
        </authorList>
    </citation>
    <scope>NUCLEOTIDE SEQUENCE</scope>
    <source>
        <strain evidence="3">R11</strain>
    </source>
</reference>
<accession>A0A965ZJQ7</accession>
<dbReference type="GO" id="GO:0045493">
    <property type="term" value="P:xylan catabolic process"/>
    <property type="evidence" value="ECO:0007669"/>
    <property type="project" value="UniProtKB-KW"/>
</dbReference>
<dbReference type="RefSeq" id="WP_166588384.1">
    <property type="nucleotide sequence ID" value="NZ_WWEO01000045.1"/>
</dbReference>
<comment type="caution">
    <text evidence="3">The sequence shown here is derived from an EMBL/GenBank/DDBJ whole genome shotgun (WGS) entry which is preliminary data.</text>
</comment>
<dbReference type="EMBL" id="WWEO01000045">
    <property type="protein sequence ID" value="NCD72439.1"/>
    <property type="molecule type" value="Genomic_DNA"/>
</dbReference>
<dbReference type="InterPro" id="IPR039743">
    <property type="entry name" value="6GAL/EXGAL"/>
</dbReference>
<dbReference type="SUPFAM" id="SSF51011">
    <property type="entry name" value="Glycosyl hydrolase domain"/>
    <property type="match status" value="1"/>
</dbReference>
<dbReference type="AlphaFoldDB" id="A0A965ZJQ7"/>
<dbReference type="InterPro" id="IPR033452">
    <property type="entry name" value="GH30_C"/>
</dbReference>
<dbReference type="PANTHER" id="PTHR42767">
    <property type="entry name" value="ENDO-BETA-1,6-GALACTANASE"/>
    <property type="match status" value="1"/>
</dbReference>
<evidence type="ECO:0000313" key="4">
    <source>
        <dbReference type="Proteomes" id="UP000638732"/>
    </source>
</evidence>
<proteinExistence type="predicted"/>
<evidence type="ECO:0000259" key="1">
    <source>
        <dbReference type="Pfam" id="PF14587"/>
    </source>
</evidence>
<dbReference type="Gene3D" id="3.20.20.80">
    <property type="entry name" value="Glycosidases"/>
    <property type="match status" value="1"/>
</dbReference>
<evidence type="ECO:0000259" key="2">
    <source>
        <dbReference type="Pfam" id="PF17189"/>
    </source>
</evidence>
<feature type="domain" description="Endo-beta-1,6-galactanase-like" evidence="1">
    <location>
        <begin position="25"/>
        <end position="386"/>
    </location>
</feature>
<dbReference type="InterPro" id="IPR013780">
    <property type="entry name" value="Glyco_hydro_b"/>
</dbReference>
<dbReference type="PANTHER" id="PTHR42767:SF1">
    <property type="entry name" value="ENDO-BETA-1,6-GALACTANASE-LIKE DOMAIN-CONTAINING PROTEIN"/>
    <property type="match status" value="1"/>
</dbReference>
<dbReference type="GO" id="GO:0004553">
    <property type="term" value="F:hydrolase activity, hydrolyzing O-glycosyl compounds"/>
    <property type="evidence" value="ECO:0007669"/>
    <property type="project" value="InterPro"/>
</dbReference>
<dbReference type="InterPro" id="IPR017853">
    <property type="entry name" value="GH"/>
</dbReference>
<dbReference type="SUPFAM" id="SSF51445">
    <property type="entry name" value="(Trans)glycosidases"/>
    <property type="match status" value="1"/>
</dbReference>
<dbReference type="InterPro" id="IPR039514">
    <property type="entry name" value="6GAL-like"/>
</dbReference>
<dbReference type="Pfam" id="PF14587">
    <property type="entry name" value="Glyco_hydr_30_2"/>
    <property type="match status" value="1"/>
</dbReference>
<feature type="domain" description="Glycosyl hydrolase family 30 beta sandwich" evidence="2">
    <location>
        <begin position="415"/>
        <end position="502"/>
    </location>
</feature>
<keyword evidence="3" id="KW-0378">Hydrolase</keyword>
<dbReference type="Pfam" id="PF17189">
    <property type="entry name" value="Glyco_hydro_30C"/>
    <property type="match status" value="1"/>
</dbReference>
<dbReference type="Proteomes" id="UP000638732">
    <property type="component" value="Unassembled WGS sequence"/>
</dbReference>
<organism evidence="3 4">
    <name type="scientific">Mucilaginibacter agri</name>
    <dbReference type="NCBI Taxonomy" id="2695265"/>
    <lineage>
        <taxon>Bacteria</taxon>
        <taxon>Pseudomonadati</taxon>
        <taxon>Bacteroidota</taxon>
        <taxon>Sphingobacteriia</taxon>
        <taxon>Sphingobacteriales</taxon>
        <taxon>Sphingobacteriaceae</taxon>
        <taxon>Mucilaginibacter</taxon>
    </lineage>
</organism>
<sequence>MRLNIKILLPLLCVANWVYGQSENVRLIINTDKSFQTIEHFGASDAWACQFVGNWPDAKKNAIADLLFSLDTARNGAPKGIGLSLWRFNAGAGSTQQAEASGIKDEWRRAESFLDNNGHYDWSRQAGQVWFLKAARARRVPHFLCFSNSAPVNFTNNGKAFTIGGKTNLSADGNQRFADYLTELVSTFDKKLKIHFDYVSPVNEPQWDWSDGGQEGSPFKNSEIAALVKEINARFEKGNVTAKILVPEAGSIEYLYKTGDKPGKGNEISDFFKPGSAAYIGNLRNVAPAIAAHSYFTTSPFTKGEAMRNELADSVSKIPGLKFWQSEYCILGDNAGEINGSKRDLGIVPALYLARVVQMDLTKSNATSWQWWTAISPYDYKDGLIYVDKQKTDGNFYTSKMLWAFGNYARFIRPGAVRIDASINSATAKDNKLLVSAFRNGKDFTAVIVNSGQNSISLKLDSEGKQIHLLRSYITTDNKELEPKILRDKQTLTIDPQSITTITGYIN</sequence>
<keyword evidence="3" id="KW-0858">Xylan degradation</keyword>
<gene>
    <name evidence="3" type="ORF">GSY63_23945</name>
</gene>
<keyword evidence="3" id="KW-0119">Carbohydrate metabolism</keyword>